<dbReference type="AlphaFoldDB" id="A0AAD8JZZ8"/>
<keyword evidence="3" id="KW-1185">Reference proteome</keyword>
<name>A0AAD8JZZ8_TARER</name>
<organism evidence="2 3">
    <name type="scientific">Tagetes erecta</name>
    <name type="common">African marigold</name>
    <dbReference type="NCBI Taxonomy" id="13708"/>
    <lineage>
        <taxon>Eukaryota</taxon>
        <taxon>Viridiplantae</taxon>
        <taxon>Streptophyta</taxon>
        <taxon>Embryophyta</taxon>
        <taxon>Tracheophyta</taxon>
        <taxon>Spermatophyta</taxon>
        <taxon>Magnoliopsida</taxon>
        <taxon>eudicotyledons</taxon>
        <taxon>Gunneridae</taxon>
        <taxon>Pentapetalae</taxon>
        <taxon>asterids</taxon>
        <taxon>campanulids</taxon>
        <taxon>Asterales</taxon>
        <taxon>Asteraceae</taxon>
        <taxon>Asteroideae</taxon>
        <taxon>Heliantheae alliance</taxon>
        <taxon>Tageteae</taxon>
        <taxon>Tagetes</taxon>
    </lineage>
</organism>
<feature type="region of interest" description="Disordered" evidence="1">
    <location>
        <begin position="1"/>
        <end position="115"/>
    </location>
</feature>
<sequence length="115" mass="12160">MEPQKALSREAKAVACSEQVANNPSPPLVSMTREALHSSPPLSSTTRDAHVSDDTSQVVHTPEKSVDTNATPSTDIADNPLFVRLPSTIPLGGDKINKEDDPYNRISSGGGGKSH</sequence>
<dbReference type="Proteomes" id="UP001229421">
    <property type="component" value="Unassembled WGS sequence"/>
</dbReference>
<proteinExistence type="predicted"/>
<gene>
    <name evidence="2" type="ORF">QVD17_34801</name>
</gene>
<reference evidence="2" key="1">
    <citation type="journal article" date="2023" name="bioRxiv">
        <title>Improved chromosome-level genome assembly for marigold (Tagetes erecta).</title>
        <authorList>
            <person name="Jiang F."/>
            <person name="Yuan L."/>
            <person name="Wang S."/>
            <person name="Wang H."/>
            <person name="Xu D."/>
            <person name="Wang A."/>
            <person name="Fan W."/>
        </authorList>
    </citation>
    <scope>NUCLEOTIDE SEQUENCE</scope>
    <source>
        <strain evidence="2">WSJ</strain>
        <tissue evidence="2">Leaf</tissue>
    </source>
</reference>
<protein>
    <submittedName>
        <fullName evidence="2">Uncharacterized protein</fullName>
    </submittedName>
</protein>
<evidence type="ECO:0000256" key="1">
    <source>
        <dbReference type="SAM" id="MobiDB-lite"/>
    </source>
</evidence>
<evidence type="ECO:0000313" key="3">
    <source>
        <dbReference type="Proteomes" id="UP001229421"/>
    </source>
</evidence>
<evidence type="ECO:0000313" key="2">
    <source>
        <dbReference type="EMBL" id="KAK1413069.1"/>
    </source>
</evidence>
<dbReference type="EMBL" id="JAUHHV010000009">
    <property type="protein sequence ID" value="KAK1413069.1"/>
    <property type="molecule type" value="Genomic_DNA"/>
</dbReference>
<comment type="caution">
    <text evidence="2">The sequence shown here is derived from an EMBL/GenBank/DDBJ whole genome shotgun (WGS) entry which is preliminary data.</text>
</comment>
<accession>A0AAD8JZZ8</accession>
<feature type="compositionally biased region" description="Polar residues" evidence="1">
    <location>
        <begin position="67"/>
        <end position="76"/>
    </location>
</feature>